<protein>
    <submittedName>
        <fullName evidence="1">Uncharacterized protein</fullName>
    </submittedName>
</protein>
<dbReference type="EMBL" id="KL197719">
    <property type="protein sequence ID" value="KDQ57674.1"/>
    <property type="molecule type" value="Genomic_DNA"/>
</dbReference>
<reference evidence="2" key="1">
    <citation type="journal article" date="2014" name="Proc. Natl. Acad. Sci. U.S.A.">
        <title>Extensive sampling of basidiomycete genomes demonstrates inadequacy of the white-rot/brown-rot paradigm for wood decay fungi.</title>
        <authorList>
            <person name="Riley R."/>
            <person name="Salamov A.A."/>
            <person name="Brown D.W."/>
            <person name="Nagy L.G."/>
            <person name="Floudas D."/>
            <person name="Held B.W."/>
            <person name="Levasseur A."/>
            <person name="Lombard V."/>
            <person name="Morin E."/>
            <person name="Otillar R."/>
            <person name="Lindquist E.A."/>
            <person name="Sun H."/>
            <person name="LaButti K.M."/>
            <person name="Schmutz J."/>
            <person name="Jabbour D."/>
            <person name="Luo H."/>
            <person name="Baker S.E."/>
            <person name="Pisabarro A.G."/>
            <person name="Walton J.D."/>
            <person name="Blanchette R.A."/>
            <person name="Henrissat B."/>
            <person name="Martin F."/>
            <person name="Cullen D."/>
            <person name="Hibbett D.S."/>
            <person name="Grigoriev I.V."/>
        </authorList>
    </citation>
    <scope>NUCLEOTIDE SEQUENCE [LARGE SCALE GENOMIC DNA]</scope>
    <source>
        <strain evidence="2">MUCL 33604</strain>
    </source>
</reference>
<dbReference type="AlphaFoldDB" id="A0A067PSF6"/>
<dbReference type="Proteomes" id="UP000027265">
    <property type="component" value="Unassembled WGS sequence"/>
</dbReference>
<dbReference type="HOGENOM" id="CLU_2705137_0_0_1"/>
<organism evidence="1 2">
    <name type="scientific">Jaapia argillacea MUCL 33604</name>
    <dbReference type="NCBI Taxonomy" id="933084"/>
    <lineage>
        <taxon>Eukaryota</taxon>
        <taxon>Fungi</taxon>
        <taxon>Dikarya</taxon>
        <taxon>Basidiomycota</taxon>
        <taxon>Agaricomycotina</taxon>
        <taxon>Agaricomycetes</taxon>
        <taxon>Agaricomycetidae</taxon>
        <taxon>Jaapiales</taxon>
        <taxon>Jaapiaceae</taxon>
        <taxon>Jaapia</taxon>
    </lineage>
</organism>
<name>A0A067PSF6_9AGAM</name>
<dbReference type="InParanoid" id="A0A067PSF6"/>
<gene>
    <name evidence="1" type="ORF">JAAARDRAFT_35365</name>
</gene>
<evidence type="ECO:0000313" key="1">
    <source>
        <dbReference type="EMBL" id="KDQ57674.1"/>
    </source>
</evidence>
<sequence length="73" mass="8508">MLVLLFLPLTYSLLSPSLSPLYRPIFILRHFPTRHPRHQTSFVDLDHHRVLSFAGGFHVSRLICIVVSPPQYR</sequence>
<proteinExistence type="predicted"/>
<accession>A0A067PSF6</accession>
<evidence type="ECO:0000313" key="2">
    <source>
        <dbReference type="Proteomes" id="UP000027265"/>
    </source>
</evidence>
<keyword evidence="2" id="KW-1185">Reference proteome</keyword>